<keyword evidence="1 3" id="KW-0378">Hydrolase</keyword>
<keyword evidence="4" id="KW-1185">Reference proteome</keyword>
<dbReference type="SUPFAM" id="SSF53474">
    <property type="entry name" value="alpha/beta-Hydrolases"/>
    <property type="match status" value="1"/>
</dbReference>
<dbReference type="EMBL" id="FWEY01000007">
    <property type="protein sequence ID" value="SLM52512.1"/>
    <property type="molecule type" value="Genomic_DNA"/>
</dbReference>
<accession>A0A1W1IHK9</accession>
<evidence type="ECO:0000259" key="2">
    <source>
        <dbReference type="Pfam" id="PF20434"/>
    </source>
</evidence>
<dbReference type="PANTHER" id="PTHR48081:SF6">
    <property type="entry name" value="PEPTIDASE S9 PROLYL OLIGOPEPTIDASE CATALYTIC DOMAIN-CONTAINING PROTEIN"/>
    <property type="match status" value="1"/>
</dbReference>
<gene>
    <name evidence="3" type="ORF">TPAS_2206</name>
</gene>
<dbReference type="InterPro" id="IPR049492">
    <property type="entry name" value="BD-FAE-like_dom"/>
</dbReference>
<reference evidence="4" key="1">
    <citation type="submission" date="2016-04" db="EMBL/GenBank/DDBJ databases">
        <authorList>
            <person name="Strepis N."/>
        </authorList>
    </citation>
    <scope>NUCLEOTIDE SEQUENCE [LARGE SCALE GENOMIC DNA]</scope>
</reference>
<dbReference type="Pfam" id="PF20434">
    <property type="entry name" value="BD-FAE"/>
    <property type="match status" value="1"/>
</dbReference>
<dbReference type="OrthoDB" id="9794725at2"/>
<name>A0A1W1IHK9_9LACT</name>
<evidence type="ECO:0000313" key="4">
    <source>
        <dbReference type="Proteomes" id="UP000195985"/>
    </source>
</evidence>
<dbReference type="Proteomes" id="UP000195985">
    <property type="component" value="Unassembled WGS sequence"/>
</dbReference>
<dbReference type="InterPro" id="IPR050300">
    <property type="entry name" value="GDXG_lipolytic_enzyme"/>
</dbReference>
<sequence>MIVETLKLYPERADVTLTTYVLQDSPELLDGATRPAVLICPGGAYLSCSDREAEPVAMRFAAMGYHAFVLRYSVYLDKHEPFESIFGGVERREHTVFPAAIRDIGKAMLTIHQNSEAWLVDTDRIALCGFSAGAHNAATYSVYWDKPILTEHYQVSEESLRPAATILGYTLSDYIFMKETEKDEMATLLFDASAMSLLGEASSSDDRLKEVSPALLVTEKTPPMFLWATASDALVPVGHTLRMGMALSENKIPFEMHVFEEGQHGLSLATQATANAKTLVDQNAAKWIDLADAWLLKRFRFELQDETRWG</sequence>
<dbReference type="InterPro" id="IPR029058">
    <property type="entry name" value="AB_hydrolase_fold"/>
</dbReference>
<dbReference type="PANTHER" id="PTHR48081">
    <property type="entry name" value="AB HYDROLASE SUPERFAMILY PROTEIN C4A8.06C"/>
    <property type="match status" value="1"/>
</dbReference>
<protein>
    <submittedName>
        <fullName evidence="3">Alpha/beta hydrolase fold-3</fullName>
    </submittedName>
</protein>
<evidence type="ECO:0000256" key="1">
    <source>
        <dbReference type="ARBA" id="ARBA00022801"/>
    </source>
</evidence>
<dbReference type="RefSeq" id="WP_086943273.1">
    <property type="nucleotide sequence ID" value="NZ_FONM01000008.1"/>
</dbReference>
<dbReference type="GO" id="GO:0016787">
    <property type="term" value="F:hydrolase activity"/>
    <property type="evidence" value="ECO:0007669"/>
    <property type="project" value="UniProtKB-KW"/>
</dbReference>
<proteinExistence type="predicted"/>
<organism evidence="3 4">
    <name type="scientific">Trichococcus pasteurii</name>
    <dbReference type="NCBI Taxonomy" id="43064"/>
    <lineage>
        <taxon>Bacteria</taxon>
        <taxon>Bacillati</taxon>
        <taxon>Bacillota</taxon>
        <taxon>Bacilli</taxon>
        <taxon>Lactobacillales</taxon>
        <taxon>Carnobacteriaceae</taxon>
        <taxon>Trichococcus</taxon>
    </lineage>
</organism>
<dbReference type="STRING" id="43064.SAMN04488086_10828"/>
<dbReference type="AlphaFoldDB" id="A0A1W1IHK9"/>
<feature type="domain" description="BD-FAE-like" evidence="2">
    <location>
        <begin position="94"/>
        <end position="241"/>
    </location>
</feature>
<dbReference type="Gene3D" id="3.40.50.1820">
    <property type="entry name" value="alpha/beta hydrolase"/>
    <property type="match status" value="1"/>
</dbReference>
<evidence type="ECO:0000313" key="3">
    <source>
        <dbReference type="EMBL" id="SLM52512.1"/>
    </source>
</evidence>